<comment type="subcellular location">
    <subcellularLocation>
        <location evidence="1">Nucleus</location>
    </subcellularLocation>
</comment>
<reference evidence="10 11" key="1">
    <citation type="journal article" date="2024" name="Nat. Commun.">
        <title>Phylogenomics reveals the evolutionary origins of lichenization in chlorophyte algae.</title>
        <authorList>
            <person name="Puginier C."/>
            <person name="Libourel C."/>
            <person name="Otte J."/>
            <person name="Skaloud P."/>
            <person name="Haon M."/>
            <person name="Grisel S."/>
            <person name="Petersen M."/>
            <person name="Berrin J.G."/>
            <person name="Delaux P.M."/>
            <person name="Dal Grande F."/>
            <person name="Keller J."/>
        </authorList>
    </citation>
    <scope>NUCLEOTIDE SEQUENCE [LARGE SCALE GENOMIC DNA]</scope>
    <source>
        <strain evidence="10 11">SAG 216-7</strain>
    </source>
</reference>
<evidence type="ECO:0000256" key="1">
    <source>
        <dbReference type="ARBA" id="ARBA00004123"/>
    </source>
</evidence>
<dbReference type="InterPro" id="IPR001279">
    <property type="entry name" value="Metallo-B-lactamas"/>
</dbReference>
<keyword evidence="4" id="KW-0378">Hydrolase</keyword>
<evidence type="ECO:0008006" key="12">
    <source>
        <dbReference type="Google" id="ProtNLM"/>
    </source>
</evidence>
<comment type="caution">
    <text evidence="10">The sequence shown here is derived from an EMBL/GenBank/DDBJ whole genome shotgun (WGS) entry which is preliminary data.</text>
</comment>
<gene>
    <name evidence="10" type="ORF">WJX75_005503</name>
</gene>
<dbReference type="Proteomes" id="UP001491310">
    <property type="component" value="Unassembled WGS sequence"/>
</dbReference>
<dbReference type="InterPro" id="IPR021718">
    <property type="entry name" value="CPSF73-100_C"/>
</dbReference>
<dbReference type="PANTHER" id="PTHR11203:SF11">
    <property type="entry name" value="CLEAVAGE AND POLYADENYLATION SPECIFICITY FACTOR SUBUNIT 3"/>
    <property type="match status" value="1"/>
</dbReference>
<dbReference type="InterPro" id="IPR050698">
    <property type="entry name" value="MBL"/>
</dbReference>
<evidence type="ECO:0000256" key="3">
    <source>
        <dbReference type="ARBA" id="ARBA00022722"/>
    </source>
</evidence>
<feature type="domain" description="Metallo-beta-lactamase" evidence="7">
    <location>
        <begin position="41"/>
        <end position="243"/>
    </location>
</feature>
<organism evidence="10 11">
    <name type="scientific">Coccomyxa subellipsoidea</name>
    <dbReference type="NCBI Taxonomy" id="248742"/>
    <lineage>
        <taxon>Eukaryota</taxon>
        <taxon>Viridiplantae</taxon>
        <taxon>Chlorophyta</taxon>
        <taxon>core chlorophytes</taxon>
        <taxon>Trebouxiophyceae</taxon>
        <taxon>Trebouxiophyceae incertae sedis</taxon>
        <taxon>Coccomyxaceae</taxon>
        <taxon>Coccomyxa</taxon>
    </lineage>
</organism>
<evidence type="ECO:0000256" key="4">
    <source>
        <dbReference type="ARBA" id="ARBA00022801"/>
    </source>
</evidence>
<keyword evidence="3" id="KW-0540">Nuclease</keyword>
<dbReference type="Pfam" id="PF11718">
    <property type="entry name" value="CPSF73-100_C"/>
    <property type="match status" value="1"/>
</dbReference>
<dbReference type="SMART" id="SM01098">
    <property type="entry name" value="CPSF73-100_C"/>
    <property type="match status" value="1"/>
</dbReference>
<dbReference type="PANTHER" id="PTHR11203">
    <property type="entry name" value="CLEAVAGE AND POLYADENYLATION SPECIFICITY FACTOR FAMILY MEMBER"/>
    <property type="match status" value="1"/>
</dbReference>
<dbReference type="Pfam" id="PF10996">
    <property type="entry name" value="Beta-Casp"/>
    <property type="match status" value="1"/>
</dbReference>
<sequence length="713" mass="77577">MVKRGADQLEVSVGDQPSTDANQRHEHIVEIIPLGAGQEVGRSCVILKYMGKTIMFDCGVHPGFSGEESLPYFDSIDLDTVDLMLVTHFHLDHCAAVPYVVGKTVFKGRIFMTHPTKAIFGMLLKDSVKVSRGSTDAGLYSEKDVEAALERTELLDFHQTIDVDGIKVTAWRAGHVLGAAMFMVEIAGMRALYTGDYSRLADRHMSAADLPSPPPHIVIVEATYGVSRHLPREGREQRFVNMIRSVVQRGGRCLLPVVALGRAQELMLILEDYWDRNADLRGVPIYQASGLARRALGVFQTYIAMMNEDIKAAFGQSANPFNFKYITELKSQGGLDDVGPCVVLATPSMLQSGLSRELFDAWCEDKRNGVIIADFAVQGTLAREILACPSHVLTRAGAKVPLRMSVEHISFSAHADFDQTSQFVELLNPPHVILVHGEAVEMGRLRKALEQQAVVLGQRRLLYTPKVCQPVHIRHRPQLKAKVVGSLADKKALPGKPLAGLLVQQGQTCMLMAPQDLPTFTKLHPGRIIQRQVLSLNQPWPELRLALEILIDGVQGTADLGSVSGDASGETLRVANTVTLTHRPPDSVVMEWQGDPVGDAIADTVIAVILQSGSEPPAVSSAEVKRRKCLSVGDLEGAAAAEVALLVAVLDAQFGRAQINAIQGLITVQVDDRHVAVECKTGKVECADFALKARVEVAISRLMEALAPASLQE</sequence>
<dbReference type="SUPFAM" id="SSF56281">
    <property type="entry name" value="Metallo-hydrolase/oxidoreductase"/>
    <property type="match status" value="1"/>
</dbReference>
<dbReference type="CDD" id="cd16292">
    <property type="entry name" value="CPSF3-like_MBL-fold"/>
    <property type="match status" value="1"/>
</dbReference>
<evidence type="ECO:0000256" key="2">
    <source>
        <dbReference type="ARBA" id="ARBA00022664"/>
    </source>
</evidence>
<evidence type="ECO:0000259" key="8">
    <source>
        <dbReference type="SMART" id="SM01027"/>
    </source>
</evidence>
<evidence type="ECO:0000256" key="5">
    <source>
        <dbReference type="ARBA" id="ARBA00023242"/>
    </source>
</evidence>
<name>A0ABR2YPX5_9CHLO</name>
<accession>A0ABR2YPX5</accession>
<feature type="region of interest" description="Disordered" evidence="6">
    <location>
        <begin position="1"/>
        <end position="21"/>
    </location>
</feature>
<protein>
    <recommendedName>
        <fullName evidence="12">Cleavage and polyadenylation specificity factor subunit 3</fullName>
    </recommendedName>
</protein>
<feature type="domain" description="Pre-mRNA 3'-end-processing endonuclease polyadenylation factor C-term" evidence="9">
    <location>
        <begin position="494"/>
        <end position="709"/>
    </location>
</feature>
<dbReference type="InterPro" id="IPR011108">
    <property type="entry name" value="RMMBL"/>
</dbReference>
<dbReference type="InterPro" id="IPR036866">
    <property type="entry name" value="RibonucZ/Hydroxyglut_hydro"/>
</dbReference>
<keyword evidence="2" id="KW-0507">mRNA processing</keyword>
<dbReference type="EMBL" id="JALJOT010000007">
    <property type="protein sequence ID" value="KAK9908978.1"/>
    <property type="molecule type" value="Genomic_DNA"/>
</dbReference>
<dbReference type="Gene3D" id="3.60.15.10">
    <property type="entry name" value="Ribonuclease Z/Hydroxyacylglutathione hydrolase-like"/>
    <property type="match status" value="1"/>
</dbReference>
<feature type="domain" description="Beta-Casp" evidence="8">
    <location>
        <begin position="263"/>
        <end position="385"/>
    </location>
</feature>
<evidence type="ECO:0000313" key="10">
    <source>
        <dbReference type="EMBL" id="KAK9908978.1"/>
    </source>
</evidence>
<dbReference type="Pfam" id="PF16661">
    <property type="entry name" value="Lactamase_B_6"/>
    <property type="match status" value="1"/>
</dbReference>
<proteinExistence type="predicted"/>
<evidence type="ECO:0000256" key="6">
    <source>
        <dbReference type="SAM" id="MobiDB-lite"/>
    </source>
</evidence>
<evidence type="ECO:0000259" key="9">
    <source>
        <dbReference type="SMART" id="SM01098"/>
    </source>
</evidence>
<dbReference type="Gene3D" id="3.40.50.10890">
    <property type="match status" value="1"/>
</dbReference>
<evidence type="ECO:0000313" key="11">
    <source>
        <dbReference type="Proteomes" id="UP001491310"/>
    </source>
</evidence>
<dbReference type="Pfam" id="PF07521">
    <property type="entry name" value="RMMBL"/>
    <property type="match status" value="1"/>
</dbReference>
<dbReference type="SMART" id="SM00849">
    <property type="entry name" value="Lactamase_B"/>
    <property type="match status" value="1"/>
</dbReference>
<keyword evidence="11" id="KW-1185">Reference proteome</keyword>
<dbReference type="InterPro" id="IPR022712">
    <property type="entry name" value="Beta_Casp"/>
</dbReference>
<dbReference type="SMART" id="SM01027">
    <property type="entry name" value="Beta-Casp"/>
    <property type="match status" value="1"/>
</dbReference>
<evidence type="ECO:0000259" key="7">
    <source>
        <dbReference type="SMART" id="SM00849"/>
    </source>
</evidence>
<keyword evidence="5" id="KW-0539">Nucleus</keyword>